<evidence type="ECO:0000259" key="11">
    <source>
        <dbReference type="Pfam" id="PF02879"/>
    </source>
</evidence>
<evidence type="ECO:0000256" key="1">
    <source>
        <dbReference type="ARBA" id="ARBA00001946"/>
    </source>
</evidence>
<evidence type="ECO:0000259" key="10">
    <source>
        <dbReference type="Pfam" id="PF02878"/>
    </source>
</evidence>
<dbReference type="SUPFAM" id="SSF53738">
    <property type="entry name" value="Phosphoglucomutase, first 3 domains"/>
    <property type="match status" value="3"/>
</dbReference>
<gene>
    <name evidence="13" type="primary">pgm</name>
    <name evidence="13" type="ORF">LJ739_07100</name>
</gene>
<evidence type="ECO:0000256" key="8">
    <source>
        <dbReference type="RuleBase" id="RU004326"/>
    </source>
</evidence>
<dbReference type="Pfam" id="PF00408">
    <property type="entry name" value="PGM_PMM_IV"/>
    <property type="match status" value="1"/>
</dbReference>
<dbReference type="Gene3D" id="3.40.120.10">
    <property type="entry name" value="Alpha-D-Glucose-1,6-Bisphosphate, subunit A, domain 3"/>
    <property type="match status" value="3"/>
</dbReference>
<evidence type="ECO:0000313" key="14">
    <source>
        <dbReference type="Proteomes" id="UP001520878"/>
    </source>
</evidence>
<accession>A0ABS8G5Y0</accession>
<protein>
    <recommendedName>
        <fullName evidence="7">Phosphoglucomutase</fullName>
        <ecNumber evidence="7">5.4.2.2</ecNumber>
    </recommendedName>
</protein>
<evidence type="ECO:0000256" key="3">
    <source>
        <dbReference type="ARBA" id="ARBA00022553"/>
    </source>
</evidence>
<evidence type="ECO:0000256" key="6">
    <source>
        <dbReference type="ARBA" id="ARBA00023235"/>
    </source>
</evidence>
<feature type="domain" description="Alpha-D-phosphohexomutase alpha/beta/alpha" evidence="12">
    <location>
        <begin position="322"/>
        <end position="440"/>
    </location>
</feature>
<dbReference type="InterPro" id="IPR005852">
    <property type="entry name" value="PGM_a-D-Glc-sp"/>
</dbReference>
<dbReference type="NCBIfam" id="TIGR01132">
    <property type="entry name" value="pgm"/>
    <property type="match status" value="1"/>
</dbReference>
<evidence type="ECO:0000313" key="13">
    <source>
        <dbReference type="EMBL" id="MCC2616004.1"/>
    </source>
</evidence>
<evidence type="ECO:0000256" key="4">
    <source>
        <dbReference type="ARBA" id="ARBA00022723"/>
    </source>
</evidence>
<organism evidence="13 14">
    <name type="scientific">Fluctibacter halophilus</name>
    <dbReference type="NCBI Taxonomy" id="226011"/>
    <lineage>
        <taxon>Bacteria</taxon>
        <taxon>Pseudomonadati</taxon>
        <taxon>Pseudomonadota</taxon>
        <taxon>Gammaproteobacteria</taxon>
        <taxon>Alteromonadales</taxon>
        <taxon>Alteromonadaceae</taxon>
        <taxon>Fluctibacter</taxon>
    </lineage>
</organism>
<dbReference type="InterPro" id="IPR005844">
    <property type="entry name" value="A-D-PHexomutase_a/b/a-I"/>
</dbReference>
<dbReference type="GO" id="GO:0004614">
    <property type="term" value="F:phosphoglucomutase activity"/>
    <property type="evidence" value="ECO:0007669"/>
    <property type="project" value="UniProtKB-EC"/>
</dbReference>
<dbReference type="InterPro" id="IPR036900">
    <property type="entry name" value="A-D-PHexomutase_C_sf"/>
</dbReference>
<dbReference type="CDD" id="cd05801">
    <property type="entry name" value="PGM_like3"/>
    <property type="match status" value="1"/>
</dbReference>
<feature type="domain" description="Alpha-D-phosphohexomutase alpha/beta/alpha" evidence="11">
    <location>
        <begin position="210"/>
        <end position="316"/>
    </location>
</feature>
<sequence>MALHPQAGQLASPEQLVNVARLVSAYYSTVPDVSSPNQQVSFGTSGHRGSALNGTFTDMHIAAICQALAEYRQQQGITGPLMVGMDTHALSEPAFVTCVEVLCANKVALHVQAEQGYTPTPAISHAILSHNRDHAQALADGVVITPSHNPPEDGGFKYNPPHGGPADSDVTTAIQTRANALMAAKNRDVKRIDFAGAMASEWVTEVDFAEQYIAELDQVVDMQAIRDANLRLGTDPLGGAGLAYWDRIADRYGLNIEVVNRQLDQRFSFMHRDKDGKIRMDCSSPYAMAGLIGLRDRFDLAFGNDADFDRHGIVTPTAGLMNPNHYLAVAINYLYRHRPDWRDDLKIGKTLVSSSMIDRVANKLGRPMAEMPVGFKWFVQGMLHSQIGFSGEESAGGIFLRRNGQPWATDKDGIILCLLAAEITAVTGRDPGQHYQDLIGEFGEPHYRRIDVSASYAQKQVLSKMDKSVITSTALAGEPITAIQTHAPGNDAAIGGVKVSTQSGWFAARPSGTEDVYKIYAESFKGETHLQDLLTEAQQLVSDVFAGAGL</sequence>
<dbReference type="InterPro" id="IPR016066">
    <property type="entry name" value="A-D-PHexomutase_CS"/>
</dbReference>
<dbReference type="EMBL" id="JAJEWP010000001">
    <property type="protein sequence ID" value="MCC2616004.1"/>
    <property type="molecule type" value="Genomic_DNA"/>
</dbReference>
<evidence type="ECO:0000259" key="9">
    <source>
        <dbReference type="Pfam" id="PF00408"/>
    </source>
</evidence>
<keyword evidence="4 8" id="KW-0479">Metal-binding</keyword>
<dbReference type="EC" id="5.4.2.2" evidence="7"/>
<dbReference type="InterPro" id="IPR016055">
    <property type="entry name" value="A-D-PHexomutase_a/b/a-I/II/III"/>
</dbReference>
<comment type="cofactor">
    <cofactor evidence="1">
        <name>Mg(2+)</name>
        <dbReference type="ChEBI" id="CHEBI:18420"/>
    </cofactor>
</comment>
<evidence type="ECO:0000256" key="7">
    <source>
        <dbReference type="NCBIfam" id="TIGR01132"/>
    </source>
</evidence>
<evidence type="ECO:0000256" key="2">
    <source>
        <dbReference type="ARBA" id="ARBA00010231"/>
    </source>
</evidence>
<keyword evidence="14" id="KW-1185">Reference proteome</keyword>
<evidence type="ECO:0000256" key="5">
    <source>
        <dbReference type="ARBA" id="ARBA00022842"/>
    </source>
</evidence>
<feature type="domain" description="Alpha-D-phosphohexomutase alpha/beta/alpha" evidence="10">
    <location>
        <begin position="41"/>
        <end position="180"/>
    </location>
</feature>
<dbReference type="Pfam" id="PF02879">
    <property type="entry name" value="PGM_PMM_II"/>
    <property type="match status" value="1"/>
</dbReference>
<comment type="caution">
    <text evidence="13">The sequence shown here is derived from an EMBL/GenBank/DDBJ whole genome shotgun (WGS) entry which is preliminary data.</text>
</comment>
<dbReference type="PANTHER" id="PTHR45745:SF1">
    <property type="entry name" value="PHOSPHOGLUCOMUTASE 2B-RELATED"/>
    <property type="match status" value="1"/>
</dbReference>
<comment type="similarity">
    <text evidence="2 8">Belongs to the phosphohexose mutase family.</text>
</comment>
<dbReference type="Pfam" id="PF02878">
    <property type="entry name" value="PGM_PMM_I"/>
    <property type="match status" value="1"/>
</dbReference>
<dbReference type="InterPro" id="IPR005845">
    <property type="entry name" value="A-D-PHexomutase_a/b/a-II"/>
</dbReference>
<dbReference type="Gene3D" id="3.30.310.50">
    <property type="entry name" value="Alpha-D-phosphohexomutase, C-terminal domain"/>
    <property type="match status" value="1"/>
</dbReference>
<reference evidence="13 14" key="1">
    <citation type="submission" date="2021-10" db="EMBL/GenBank/DDBJ databases">
        <title>Draft genome of Aestuariibacter halophilus JC2043.</title>
        <authorList>
            <person name="Emsley S.A."/>
            <person name="Pfannmuller K.M."/>
            <person name="Ushijima B."/>
            <person name="Saw J.H."/>
            <person name="Videau P."/>
        </authorList>
    </citation>
    <scope>NUCLEOTIDE SEQUENCE [LARGE SCALE GENOMIC DNA]</scope>
    <source>
        <strain evidence="13 14">JC2043</strain>
    </source>
</reference>
<dbReference type="PROSITE" id="PS00710">
    <property type="entry name" value="PGM_PMM"/>
    <property type="match status" value="1"/>
</dbReference>
<dbReference type="Proteomes" id="UP001520878">
    <property type="component" value="Unassembled WGS sequence"/>
</dbReference>
<dbReference type="PANTHER" id="PTHR45745">
    <property type="entry name" value="PHOSPHOMANNOMUTASE 45A"/>
    <property type="match status" value="1"/>
</dbReference>
<keyword evidence="6 13" id="KW-0413">Isomerase</keyword>
<dbReference type="InterPro" id="IPR005846">
    <property type="entry name" value="A-D-PHexomutase_a/b/a-III"/>
</dbReference>
<keyword evidence="3" id="KW-0597">Phosphoprotein</keyword>
<evidence type="ECO:0000259" key="12">
    <source>
        <dbReference type="Pfam" id="PF02880"/>
    </source>
</evidence>
<dbReference type="RefSeq" id="WP_229158526.1">
    <property type="nucleotide sequence ID" value="NZ_JAJEWP010000001.1"/>
</dbReference>
<dbReference type="Pfam" id="PF02880">
    <property type="entry name" value="PGM_PMM_III"/>
    <property type="match status" value="1"/>
</dbReference>
<dbReference type="SUPFAM" id="SSF55957">
    <property type="entry name" value="Phosphoglucomutase, C-terminal domain"/>
    <property type="match status" value="1"/>
</dbReference>
<proteinExistence type="inferred from homology"/>
<name>A0ABS8G5Y0_9ALTE</name>
<keyword evidence="5 8" id="KW-0460">Magnesium</keyword>
<dbReference type="InterPro" id="IPR005843">
    <property type="entry name" value="A-D-PHexomutase_C"/>
</dbReference>
<feature type="domain" description="Alpha-D-phosphohexomutase C-terminal" evidence="9">
    <location>
        <begin position="491"/>
        <end position="532"/>
    </location>
</feature>